<dbReference type="RefSeq" id="WP_044903704.1">
    <property type="nucleotide sequence ID" value="NZ_CAXUJB010000001.1"/>
</dbReference>
<dbReference type="Pfam" id="PF02645">
    <property type="entry name" value="DegV"/>
    <property type="match status" value="1"/>
</dbReference>
<dbReference type="AlphaFoldDB" id="A0A099IAP3"/>
<dbReference type="EMBL" id="JQIF01000009">
    <property type="protein sequence ID" value="KGJ54735.1"/>
    <property type="molecule type" value="Genomic_DNA"/>
</dbReference>
<reference evidence="3 4" key="1">
    <citation type="submission" date="2014-08" db="EMBL/GenBank/DDBJ databases">
        <title>Clostridium innocuum, an unnegligible vancomycin-resistant pathogen causing extra-intestinal infections.</title>
        <authorList>
            <person name="Feng Y."/>
            <person name="Chiu C.-H."/>
        </authorList>
    </citation>
    <scope>NUCLEOTIDE SEQUENCE [LARGE SCALE GENOMIC DNA]</scope>
    <source>
        <strain evidence="3 4">AN88</strain>
    </source>
</reference>
<comment type="caution">
    <text evidence="3">The sequence shown here is derived from an EMBL/GenBank/DDBJ whole genome shotgun (WGS) entry which is preliminary data.</text>
</comment>
<feature type="transmembrane region" description="Helical" evidence="2">
    <location>
        <begin position="256"/>
        <end position="279"/>
    </location>
</feature>
<accession>A0A099IAP3</accession>
<evidence type="ECO:0000313" key="4">
    <source>
        <dbReference type="Proteomes" id="UP000030008"/>
    </source>
</evidence>
<organism evidence="3 4">
    <name type="scientific">Clostridium innocuum</name>
    <dbReference type="NCBI Taxonomy" id="1522"/>
    <lineage>
        <taxon>Bacteria</taxon>
        <taxon>Bacillati</taxon>
        <taxon>Bacillota</taxon>
        <taxon>Clostridia</taxon>
        <taxon>Eubacteriales</taxon>
        <taxon>Clostridiaceae</taxon>
        <taxon>Clostridium</taxon>
    </lineage>
</organism>
<dbReference type="NCBIfam" id="TIGR00762">
    <property type="entry name" value="DegV"/>
    <property type="match status" value="1"/>
</dbReference>
<dbReference type="SUPFAM" id="SSF82549">
    <property type="entry name" value="DAK1/DegV-like"/>
    <property type="match status" value="1"/>
</dbReference>
<keyword evidence="2" id="KW-0812">Transmembrane</keyword>
<dbReference type="GO" id="GO:0008289">
    <property type="term" value="F:lipid binding"/>
    <property type="evidence" value="ECO:0007669"/>
    <property type="project" value="UniProtKB-KW"/>
</dbReference>
<gene>
    <name evidence="3" type="ORF">CIAN88_01970</name>
</gene>
<dbReference type="Proteomes" id="UP000030008">
    <property type="component" value="Unassembled WGS sequence"/>
</dbReference>
<sequence>MKIAIVTDSGSGLTKQQAGELGIYYLPLQIIIQDKMFLDGENITVEEIYEYLRNGEMPTTSMPPMGLVEELFTQLKAEGYEAVIAVPLSGGLSSTSSVMQAVAKEHQVNLHVIESYTTCNIQRYLAISASQLVEQGHDLETIVERLRASAADSGTLIIPDDLQHLKRGGRLTPLAAALGGLLKIKPILRLDRESEGKVDVYDKVRTMSKAQSKAISTFQERGLNEAYTLTVLHSGAPKEGEKLKAMMEEAFPGLDVYYGLIGAVISAHTGVGCLGIQYIRKVEM</sequence>
<dbReference type="Gene3D" id="3.30.1180.10">
    <property type="match status" value="1"/>
</dbReference>
<dbReference type="InterPro" id="IPR043168">
    <property type="entry name" value="DegV_C"/>
</dbReference>
<keyword evidence="2" id="KW-1133">Transmembrane helix</keyword>
<dbReference type="InterPro" id="IPR050270">
    <property type="entry name" value="DegV_domain_contain"/>
</dbReference>
<keyword evidence="1" id="KW-0446">Lipid-binding</keyword>
<name>A0A099IAP3_CLOIN</name>
<keyword evidence="2" id="KW-0472">Membrane</keyword>
<dbReference type="InterPro" id="IPR003797">
    <property type="entry name" value="DegV"/>
</dbReference>
<dbReference type="PROSITE" id="PS51482">
    <property type="entry name" value="DEGV"/>
    <property type="match status" value="1"/>
</dbReference>
<dbReference type="PANTHER" id="PTHR33434:SF2">
    <property type="entry name" value="FATTY ACID-BINDING PROTEIN TM_1468"/>
    <property type="match status" value="1"/>
</dbReference>
<dbReference type="PANTHER" id="PTHR33434">
    <property type="entry name" value="DEGV DOMAIN-CONTAINING PROTEIN DR_1986-RELATED"/>
    <property type="match status" value="1"/>
</dbReference>
<evidence type="ECO:0000313" key="3">
    <source>
        <dbReference type="EMBL" id="KGJ54735.1"/>
    </source>
</evidence>
<evidence type="ECO:0000256" key="2">
    <source>
        <dbReference type="SAM" id="Phobius"/>
    </source>
</evidence>
<dbReference type="Gene3D" id="3.40.50.10170">
    <property type="match status" value="1"/>
</dbReference>
<evidence type="ECO:0000256" key="1">
    <source>
        <dbReference type="ARBA" id="ARBA00023121"/>
    </source>
</evidence>
<protein>
    <submittedName>
        <fullName evidence="3">Uncharacterized protein</fullName>
    </submittedName>
</protein>
<proteinExistence type="predicted"/>